<dbReference type="Proteomes" id="UP000037510">
    <property type="component" value="Unassembled WGS sequence"/>
</dbReference>
<evidence type="ECO:0000256" key="1">
    <source>
        <dbReference type="SAM" id="Phobius"/>
    </source>
</evidence>
<proteinExistence type="predicted"/>
<sequence>MSGFGPPFDTAFYTVRVSVSTDLQDIVKTVSIMIVLRSSASGVRTCPCPASGPPSTPPSTPCAGVSCVVGVLLIAGTVYDVRLARAVKRRRRRAANITAHPRDLKLQINGLDDIAAASGKAMYNVNNNITINSNNSEERLTAETASTSTEGELKLSESKCFMLLLEPEDARSSTIEPFTTFLLRDKQLKALCRLFIDCRVLAYC</sequence>
<accession>A0A0L7L2N5</accession>
<evidence type="ECO:0000313" key="2">
    <source>
        <dbReference type="EMBL" id="KOB69717.1"/>
    </source>
</evidence>
<organism evidence="2 3">
    <name type="scientific">Operophtera brumata</name>
    <name type="common">Winter moth</name>
    <name type="synonym">Phalaena brumata</name>
    <dbReference type="NCBI Taxonomy" id="104452"/>
    <lineage>
        <taxon>Eukaryota</taxon>
        <taxon>Metazoa</taxon>
        <taxon>Ecdysozoa</taxon>
        <taxon>Arthropoda</taxon>
        <taxon>Hexapoda</taxon>
        <taxon>Insecta</taxon>
        <taxon>Pterygota</taxon>
        <taxon>Neoptera</taxon>
        <taxon>Endopterygota</taxon>
        <taxon>Lepidoptera</taxon>
        <taxon>Glossata</taxon>
        <taxon>Ditrysia</taxon>
        <taxon>Geometroidea</taxon>
        <taxon>Geometridae</taxon>
        <taxon>Larentiinae</taxon>
        <taxon>Operophtera</taxon>
    </lineage>
</organism>
<feature type="transmembrane region" description="Helical" evidence="1">
    <location>
        <begin position="63"/>
        <end position="83"/>
    </location>
</feature>
<evidence type="ECO:0000313" key="3">
    <source>
        <dbReference type="Proteomes" id="UP000037510"/>
    </source>
</evidence>
<keyword evidence="1" id="KW-1133">Transmembrane helix</keyword>
<keyword evidence="1" id="KW-0812">Transmembrane</keyword>
<reference evidence="2 3" key="1">
    <citation type="journal article" date="2015" name="Genome Biol. Evol.">
        <title>The genome of winter moth (Operophtera brumata) provides a genomic perspective on sexual dimorphism and phenology.</title>
        <authorList>
            <person name="Derks M.F."/>
            <person name="Smit S."/>
            <person name="Salis L."/>
            <person name="Schijlen E."/>
            <person name="Bossers A."/>
            <person name="Mateman C."/>
            <person name="Pijl A.S."/>
            <person name="de Ridder D."/>
            <person name="Groenen M.A."/>
            <person name="Visser M.E."/>
            <person name="Megens H.J."/>
        </authorList>
    </citation>
    <scope>NUCLEOTIDE SEQUENCE [LARGE SCALE GENOMIC DNA]</scope>
    <source>
        <strain evidence="2">WM2013NL</strain>
        <tissue evidence="2">Head and thorax</tissue>
    </source>
</reference>
<dbReference type="EMBL" id="JTDY01003331">
    <property type="protein sequence ID" value="KOB69717.1"/>
    <property type="molecule type" value="Genomic_DNA"/>
</dbReference>
<keyword evidence="3" id="KW-1185">Reference proteome</keyword>
<name>A0A0L7L2N5_OPEBR</name>
<dbReference type="AlphaFoldDB" id="A0A0L7L2N5"/>
<gene>
    <name evidence="2" type="ORF">OBRU01_08209</name>
</gene>
<keyword evidence="1" id="KW-0472">Membrane</keyword>
<protein>
    <submittedName>
        <fullName evidence="2">TIGR00268 family protein</fullName>
    </submittedName>
</protein>
<comment type="caution">
    <text evidence="2">The sequence shown here is derived from an EMBL/GenBank/DDBJ whole genome shotgun (WGS) entry which is preliminary data.</text>
</comment>